<dbReference type="Proteomes" id="UP001610563">
    <property type="component" value="Unassembled WGS sequence"/>
</dbReference>
<evidence type="ECO:0000313" key="4">
    <source>
        <dbReference type="Proteomes" id="UP001610563"/>
    </source>
</evidence>
<evidence type="ECO:0000256" key="1">
    <source>
        <dbReference type="SAM" id="MobiDB-lite"/>
    </source>
</evidence>
<comment type="caution">
    <text evidence="3">The sequence shown here is derived from an EMBL/GenBank/DDBJ whole genome shotgun (WGS) entry which is preliminary data.</text>
</comment>
<evidence type="ECO:0000313" key="3">
    <source>
        <dbReference type="EMBL" id="KAL2795121.1"/>
    </source>
</evidence>
<feature type="signal peptide" evidence="2">
    <location>
        <begin position="1"/>
        <end position="17"/>
    </location>
</feature>
<feature type="region of interest" description="Disordered" evidence="1">
    <location>
        <begin position="142"/>
        <end position="210"/>
    </location>
</feature>
<evidence type="ECO:0000256" key="2">
    <source>
        <dbReference type="SAM" id="SignalP"/>
    </source>
</evidence>
<protein>
    <recommendedName>
        <fullName evidence="5">Ser-Thr-rich glycosyl-phosphatidyl-inositol-anchored membrane family-domain-containing protein</fullName>
    </recommendedName>
</protein>
<feature type="chain" id="PRO_5045045439" description="Ser-Thr-rich glycosyl-phosphatidyl-inositol-anchored membrane family-domain-containing protein" evidence="2">
    <location>
        <begin position="18"/>
        <end position="233"/>
    </location>
</feature>
<evidence type="ECO:0008006" key="5">
    <source>
        <dbReference type="Google" id="ProtNLM"/>
    </source>
</evidence>
<keyword evidence="4" id="KW-1185">Reference proteome</keyword>
<keyword evidence="2" id="KW-0732">Signal</keyword>
<feature type="compositionally biased region" description="Low complexity" evidence="1">
    <location>
        <begin position="142"/>
        <end position="206"/>
    </location>
</feature>
<dbReference type="EMBL" id="JBFTWV010000037">
    <property type="protein sequence ID" value="KAL2795121.1"/>
    <property type="molecule type" value="Genomic_DNA"/>
</dbReference>
<reference evidence="3 4" key="1">
    <citation type="submission" date="2024-07" db="EMBL/GenBank/DDBJ databases">
        <title>Section-level genome sequencing and comparative genomics of Aspergillus sections Usti and Cavernicolus.</title>
        <authorList>
            <consortium name="Lawrence Berkeley National Laboratory"/>
            <person name="Nybo J.L."/>
            <person name="Vesth T.C."/>
            <person name="Theobald S."/>
            <person name="Frisvad J.C."/>
            <person name="Larsen T.O."/>
            <person name="Kjaerboelling I."/>
            <person name="Rothschild-Mancinelli K."/>
            <person name="Lyhne E.K."/>
            <person name="Kogle M.E."/>
            <person name="Barry K."/>
            <person name="Clum A."/>
            <person name="Na H."/>
            <person name="Ledsgaard L."/>
            <person name="Lin J."/>
            <person name="Lipzen A."/>
            <person name="Kuo A."/>
            <person name="Riley R."/>
            <person name="Mondo S."/>
            <person name="Labutti K."/>
            <person name="Haridas S."/>
            <person name="Pangalinan J."/>
            <person name="Salamov A.A."/>
            <person name="Simmons B.A."/>
            <person name="Magnuson J.K."/>
            <person name="Chen J."/>
            <person name="Drula E."/>
            <person name="Henrissat B."/>
            <person name="Wiebenga A."/>
            <person name="Lubbers R.J."/>
            <person name="Gomes A.C."/>
            <person name="Makela M.R."/>
            <person name="Stajich J."/>
            <person name="Grigoriev I.V."/>
            <person name="Mortensen U.H."/>
            <person name="De Vries R.P."/>
            <person name="Baker S.E."/>
            <person name="Andersen M.R."/>
        </authorList>
    </citation>
    <scope>NUCLEOTIDE SEQUENCE [LARGE SCALE GENOMIC DNA]</scope>
    <source>
        <strain evidence="3 4">CBS 209.92</strain>
    </source>
</reference>
<gene>
    <name evidence="3" type="ORF">BJX66DRAFT_302313</name>
</gene>
<accession>A0ABR4G7Y9</accession>
<proteinExistence type="predicted"/>
<name>A0ABR4G7Y9_9EURO</name>
<organism evidence="3 4">
    <name type="scientific">Aspergillus keveii</name>
    <dbReference type="NCBI Taxonomy" id="714993"/>
    <lineage>
        <taxon>Eukaryota</taxon>
        <taxon>Fungi</taxon>
        <taxon>Dikarya</taxon>
        <taxon>Ascomycota</taxon>
        <taxon>Pezizomycotina</taxon>
        <taxon>Eurotiomycetes</taxon>
        <taxon>Eurotiomycetidae</taxon>
        <taxon>Eurotiales</taxon>
        <taxon>Aspergillaceae</taxon>
        <taxon>Aspergillus</taxon>
        <taxon>Aspergillus subgen. Nidulantes</taxon>
    </lineage>
</organism>
<sequence length="233" mass="23987">MRSILLSALLLAPLAAAQTVQDLWTFPEAPDYTTNITLGTTVELRWQPDLNDVFGIFCTECDITDVDLWATGTTTSALVKSGINLETTHSYRWRVTTFDASDVKSSPAFNLRFIPAGAKWDGTGGQEVSSPQFNILAAASSSTSSSSSSTTPSASATETPSTPSSSPTSSTSSTSSAAATESAEATATTDETTTPASSTTPDATPTDNSAVGVQRSAGVVALGAIVIGTFILV</sequence>